<protein>
    <recommendedName>
        <fullName evidence="4">Cardiolipin synthase N-terminal domain-containing protein</fullName>
    </recommendedName>
</protein>
<gene>
    <name evidence="2" type="ORF">OQ252_11970</name>
</gene>
<feature type="transmembrane region" description="Helical" evidence="1">
    <location>
        <begin position="12"/>
        <end position="32"/>
    </location>
</feature>
<reference evidence="2 3" key="1">
    <citation type="submission" date="2022-11" db="EMBL/GenBank/DDBJ databases">
        <title>Genome sequencing of Acetobacter type strain.</title>
        <authorList>
            <person name="Heo J."/>
            <person name="Lee D."/>
            <person name="Han B.-H."/>
            <person name="Hong S.-B."/>
            <person name="Kwon S.-W."/>
        </authorList>
    </citation>
    <scope>NUCLEOTIDE SEQUENCE [LARGE SCALE GENOMIC DNA]</scope>
    <source>
        <strain evidence="2 3">KACC 21251</strain>
    </source>
</reference>
<evidence type="ECO:0000313" key="2">
    <source>
        <dbReference type="EMBL" id="MCX2562106.1"/>
    </source>
</evidence>
<feature type="transmembrane region" description="Helical" evidence="1">
    <location>
        <begin position="44"/>
        <end position="64"/>
    </location>
</feature>
<organism evidence="2 3">
    <name type="scientific">Acetobacter farinalis</name>
    <dbReference type="NCBI Taxonomy" id="1260984"/>
    <lineage>
        <taxon>Bacteria</taxon>
        <taxon>Pseudomonadati</taxon>
        <taxon>Pseudomonadota</taxon>
        <taxon>Alphaproteobacteria</taxon>
        <taxon>Acetobacterales</taxon>
        <taxon>Acetobacteraceae</taxon>
        <taxon>Acetobacter</taxon>
    </lineage>
</organism>
<name>A0ABT3Q9Z0_9PROT</name>
<keyword evidence="1" id="KW-0472">Membrane</keyword>
<proteinExistence type="predicted"/>
<dbReference type="RefSeq" id="WP_166123368.1">
    <property type="nucleotide sequence ID" value="NZ_JAPIUX010000022.1"/>
</dbReference>
<sequence length="84" mass="9142">MPENSVGQKIGIGVLSLLLAMAMLAGCVFLGGKAAYLLLHPEKWAALGRMGWLLVAPLGVVLYFRLRKRTRRQGSGQDDSLRGF</sequence>
<dbReference type="EMBL" id="JAPIUX010000022">
    <property type="protein sequence ID" value="MCX2562106.1"/>
    <property type="molecule type" value="Genomic_DNA"/>
</dbReference>
<evidence type="ECO:0000313" key="3">
    <source>
        <dbReference type="Proteomes" id="UP001526446"/>
    </source>
</evidence>
<evidence type="ECO:0008006" key="4">
    <source>
        <dbReference type="Google" id="ProtNLM"/>
    </source>
</evidence>
<comment type="caution">
    <text evidence="2">The sequence shown here is derived from an EMBL/GenBank/DDBJ whole genome shotgun (WGS) entry which is preliminary data.</text>
</comment>
<keyword evidence="1" id="KW-0812">Transmembrane</keyword>
<accession>A0ABT3Q9Z0</accession>
<dbReference type="Proteomes" id="UP001526446">
    <property type="component" value="Unassembled WGS sequence"/>
</dbReference>
<keyword evidence="1" id="KW-1133">Transmembrane helix</keyword>
<keyword evidence="3" id="KW-1185">Reference proteome</keyword>
<evidence type="ECO:0000256" key="1">
    <source>
        <dbReference type="SAM" id="Phobius"/>
    </source>
</evidence>